<reference evidence="4" key="1">
    <citation type="submission" date="2021-07" db="EMBL/GenBank/DDBJ databases">
        <title>Complete genome sequencing of a Clostridium isolate.</title>
        <authorList>
            <person name="Ueki A."/>
            <person name="Tonouchi A."/>
        </authorList>
    </citation>
    <scope>NUCLEOTIDE SEQUENCE [LARGE SCALE GENOMIC DNA]</scope>
    <source>
        <strain evidence="4">C5S11</strain>
    </source>
</reference>
<protein>
    <submittedName>
        <fullName evidence="3">Phosphohydrolase</fullName>
    </submittedName>
</protein>
<dbReference type="PANTHER" id="PTHR43155:SF2">
    <property type="entry name" value="CYCLIC DI-GMP PHOSPHODIESTERASE PA4108"/>
    <property type="match status" value="1"/>
</dbReference>
<dbReference type="SUPFAM" id="SSF109604">
    <property type="entry name" value="HD-domain/PDEase-like"/>
    <property type="match status" value="1"/>
</dbReference>
<evidence type="ECO:0000259" key="1">
    <source>
        <dbReference type="PROSITE" id="PS51831"/>
    </source>
</evidence>
<sequence length="197" mass="22412">MITNSDMYHDIIESLTAALDAKDVYTSGHSTRVGNMAYDLAKNFELDDYDLQMIHIAGHLHDIGKIGVPDNILNKKDKLNAYEWELMKSHSEMGYNIVKKAESLKEISSIVLHHHERWDGAGYPKGLSKEKIPLGARIIAVCDSIDAMRSNRPYRKTASNTECYNEILKNKGLMYDPNVTDCIIENWNNIVVSYYSK</sequence>
<dbReference type="Gene3D" id="1.10.3210.10">
    <property type="entry name" value="Hypothetical protein af1432"/>
    <property type="match status" value="1"/>
</dbReference>
<name>A0ABM7T4H5_9CLOT</name>
<dbReference type="PANTHER" id="PTHR43155">
    <property type="entry name" value="CYCLIC DI-GMP PHOSPHODIESTERASE PA4108-RELATED"/>
    <property type="match status" value="1"/>
</dbReference>
<dbReference type="EMBL" id="AP024849">
    <property type="protein sequence ID" value="BCZ46790.1"/>
    <property type="molecule type" value="Genomic_DNA"/>
</dbReference>
<feature type="domain" description="HD-GYP" evidence="2">
    <location>
        <begin position="4"/>
        <end position="197"/>
    </location>
</feature>
<proteinExistence type="predicted"/>
<evidence type="ECO:0000313" key="3">
    <source>
        <dbReference type="EMBL" id="BCZ46790.1"/>
    </source>
</evidence>
<organism evidence="3 4">
    <name type="scientific">Clostridium gelidum</name>
    <dbReference type="NCBI Taxonomy" id="704125"/>
    <lineage>
        <taxon>Bacteria</taxon>
        <taxon>Bacillati</taxon>
        <taxon>Bacillota</taxon>
        <taxon>Clostridia</taxon>
        <taxon>Eubacteriales</taxon>
        <taxon>Clostridiaceae</taxon>
        <taxon>Clostridium</taxon>
    </lineage>
</organism>
<dbReference type="SMART" id="SM00471">
    <property type="entry name" value="HDc"/>
    <property type="match status" value="1"/>
</dbReference>
<accession>A0ABM7T4H5</accession>
<evidence type="ECO:0000313" key="4">
    <source>
        <dbReference type="Proteomes" id="UP000824633"/>
    </source>
</evidence>
<dbReference type="Pfam" id="PF13487">
    <property type="entry name" value="HD_5"/>
    <property type="match status" value="1"/>
</dbReference>
<feature type="domain" description="HD" evidence="1">
    <location>
        <begin position="26"/>
        <end position="148"/>
    </location>
</feature>
<dbReference type="RefSeq" id="WP_224033194.1">
    <property type="nucleotide sequence ID" value="NZ_AP024849.1"/>
</dbReference>
<dbReference type="InterPro" id="IPR037522">
    <property type="entry name" value="HD_GYP_dom"/>
</dbReference>
<dbReference type="PROSITE" id="PS51831">
    <property type="entry name" value="HD"/>
    <property type="match status" value="1"/>
</dbReference>
<dbReference type="PROSITE" id="PS51832">
    <property type="entry name" value="HD_GYP"/>
    <property type="match status" value="1"/>
</dbReference>
<gene>
    <name evidence="3" type="ORF">psyc5s11_28570</name>
</gene>
<keyword evidence="4" id="KW-1185">Reference proteome</keyword>
<dbReference type="InterPro" id="IPR003607">
    <property type="entry name" value="HD/PDEase_dom"/>
</dbReference>
<dbReference type="InterPro" id="IPR006674">
    <property type="entry name" value="HD_domain"/>
</dbReference>
<dbReference type="CDD" id="cd00077">
    <property type="entry name" value="HDc"/>
    <property type="match status" value="1"/>
</dbReference>
<dbReference type="Proteomes" id="UP000824633">
    <property type="component" value="Chromosome"/>
</dbReference>
<dbReference type="NCBIfam" id="TIGR00277">
    <property type="entry name" value="HDIG"/>
    <property type="match status" value="1"/>
</dbReference>
<evidence type="ECO:0000259" key="2">
    <source>
        <dbReference type="PROSITE" id="PS51832"/>
    </source>
</evidence>
<dbReference type="InterPro" id="IPR006675">
    <property type="entry name" value="HDIG_dom"/>
</dbReference>